<accession>A0ABT3X4C2</accession>
<dbReference type="EMBL" id="JAPMLT010000010">
    <property type="protein sequence ID" value="MCX7571286.1"/>
    <property type="molecule type" value="Genomic_DNA"/>
</dbReference>
<dbReference type="RefSeq" id="WP_267152701.1">
    <property type="nucleotide sequence ID" value="NZ_JAPMLT010000010.1"/>
</dbReference>
<reference evidence="2 3" key="1">
    <citation type="submission" date="2022-11" db="EMBL/GenBank/DDBJ databases">
        <title>Study of microbial diversity in lake waters.</title>
        <authorList>
            <person name="Zhang J."/>
        </authorList>
    </citation>
    <scope>NUCLEOTIDE SEQUENCE [LARGE SCALE GENOMIC DNA]</scope>
    <source>
        <strain evidence="2 3">DT12</strain>
    </source>
</reference>
<evidence type="ECO:0000313" key="3">
    <source>
        <dbReference type="Proteomes" id="UP001208017"/>
    </source>
</evidence>
<feature type="region of interest" description="Disordered" evidence="1">
    <location>
        <begin position="1"/>
        <end position="41"/>
    </location>
</feature>
<organism evidence="2 3">
    <name type="scientific">Tumebacillus lacus</name>
    <dbReference type="NCBI Taxonomy" id="2995335"/>
    <lineage>
        <taxon>Bacteria</taxon>
        <taxon>Bacillati</taxon>
        <taxon>Bacillota</taxon>
        <taxon>Bacilli</taxon>
        <taxon>Bacillales</taxon>
        <taxon>Alicyclobacillaceae</taxon>
        <taxon>Tumebacillus</taxon>
    </lineage>
</organism>
<sequence>MTTSGLWREIADDFAPEYPDVSPPRADRQRRHANDAQPESV</sequence>
<protein>
    <submittedName>
        <fullName evidence="2">Uncharacterized protein</fullName>
    </submittedName>
</protein>
<dbReference type="Proteomes" id="UP001208017">
    <property type="component" value="Unassembled WGS sequence"/>
</dbReference>
<comment type="caution">
    <text evidence="2">The sequence shown here is derived from an EMBL/GenBank/DDBJ whole genome shotgun (WGS) entry which is preliminary data.</text>
</comment>
<evidence type="ECO:0000256" key="1">
    <source>
        <dbReference type="SAM" id="MobiDB-lite"/>
    </source>
</evidence>
<gene>
    <name evidence="2" type="ORF">OS242_15140</name>
</gene>
<evidence type="ECO:0000313" key="2">
    <source>
        <dbReference type="EMBL" id="MCX7571286.1"/>
    </source>
</evidence>
<keyword evidence="3" id="KW-1185">Reference proteome</keyword>
<name>A0ABT3X4C2_9BACL</name>
<proteinExistence type="predicted"/>